<evidence type="ECO:0008006" key="4">
    <source>
        <dbReference type="Google" id="ProtNLM"/>
    </source>
</evidence>
<dbReference type="OrthoDB" id="194358at2759"/>
<dbReference type="HOGENOM" id="CLU_054621_0_0_1"/>
<sequence>MMLSTVRKPYSNNLPDDASRNFAKTHENWAEIGDLTERRRVQNRIAQRKYRWIQRNRLQVLESLVGSDQKEEENYVNGSEASSVNISLLPSTQNDRSPCKRAARPRPATKSASSDPCNTQPDQSSEINRIQGFNHQGWLNVLPMLDFATSLASNSNIMDSYNTAPTAMNNGGYYSGNISTITEPIPVSSIAPFVQATEGDAWPADSYTSSNISCQLALNSYGSFFHEAKSQPYMLQPTTEAIYDNSPTMMPLLTPRLPDQVNALANKLDVHGSTDGALSTNQCKSWNST</sequence>
<dbReference type="SUPFAM" id="SSF57959">
    <property type="entry name" value="Leucine zipper domain"/>
    <property type="match status" value="1"/>
</dbReference>
<dbReference type="EMBL" id="KL647870">
    <property type="protein sequence ID" value="KEY73238.1"/>
    <property type="molecule type" value="Genomic_DNA"/>
</dbReference>
<organism evidence="2 3">
    <name type="scientific">Stachybotrys chartarum (strain CBS 109288 / IBT 7711)</name>
    <name type="common">Toxic black mold</name>
    <name type="synonym">Stilbospora chartarum</name>
    <dbReference type="NCBI Taxonomy" id="1280523"/>
    <lineage>
        <taxon>Eukaryota</taxon>
        <taxon>Fungi</taxon>
        <taxon>Dikarya</taxon>
        <taxon>Ascomycota</taxon>
        <taxon>Pezizomycotina</taxon>
        <taxon>Sordariomycetes</taxon>
        <taxon>Hypocreomycetidae</taxon>
        <taxon>Hypocreales</taxon>
        <taxon>Stachybotryaceae</taxon>
        <taxon>Stachybotrys</taxon>
    </lineage>
</organism>
<evidence type="ECO:0000256" key="1">
    <source>
        <dbReference type="SAM" id="MobiDB-lite"/>
    </source>
</evidence>
<dbReference type="Proteomes" id="UP000028045">
    <property type="component" value="Unassembled WGS sequence"/>
</dbReference>
<dbReference type="GO" id="GO:0003700">
    <property type="term" value="F:DNA-binding transcription factor activity"/>
    <property type="evidence" value="ECO:0007669"/>
    <property type="project" value="InterPro"/>
</dbReference>
<feature type="compositionally biased region" description="Polar residues" evidence="1">
    <location>
        <begin position="110"/>
        <end position="125"/>
    </location>
</feature>
<dbReference type="InterPro" id="IPR046347">
    <property type="entry name" value="bZIP_sf"/>
</dbReference>
<protein>
    <recommendedName>
        <fullName evidence="4">BZIP domain-containing protein</fullName>
    </recommendedName>
</protein>
<feature type="compositionally biased region" description="Polar residues" evidence="1">
    <location>
        <begin position="86"/>
        <end position="96"/>
    </location>
</feature>
<keyword evidence="3" id="KW-1185">Reference proteome</keyword>
<evidence type="ECO:0000313" key="3">
    <source>
        <dbReference type="Proteomes" id="UP000028045"/>
    </source>
</evidence>
<gene>
    <name evidence="2" type="ORF">S7711_11490</name>
</gene>
<dbReference type="AlphaFoldDB" id="A0A084B6Q9"/>
<accession>A0A084B6Q9</accession>
<proteinExistence type="predicted"/>
<evidence type="ECO:0000313" key="2">
    <source>
        <dbReference type="EMBL" id="KEY73238.1"/>
    </source>
</evidence>
<name>A0A084B6Q9_STACB</name>
<dbReference type="CDD" id="cd14688">
    <property type="entry name" value="bZIP_YAP"/>
    <property type="match status" value="1"/>
</dbReference>
<reference evidence="2 3" key="1">
    <citation type="journal article" date="2014" name="BMC Genomics">
        <title>Comparative genome sequencing reveals chemotype-specific gene clusters in the toxigenic black mold Stachybotrys.</title>
        <authorList>
            <person name="Semeiks J."/>
            <person name="Borek D."/>
            <person name="Otwinowski Z."/>
            <person name="Grishin N.V."/>
        </authorList>
    </citation>
    <scope>NUCLEOTIDE SEQUENCE [LARGE SCALE GENOMIC DNA]</scope>
    <source>
        <strain evidence="3">CBS 109288 / IBT 7711</strain>
    </source>
</reference>
<feature type="region of interest" description="Disordered" evidence="1">
    <location>
        <begin position="86"/>
        <end position="125"/>
    </location>
</feature>